<evidence type="ECO:0000313" key="4">
    <source>
        <dbReference type="Proteomes" id="UP000308014"/>
    </source>
</evidence>
<proteinExistence type="predicted"/>
<organism evidence="3 4">
    <name type="scientific">Aureobasidium pullulans</name>
    <name type="common">Black yeast</name>
    <name type="synonym">Pullularia pullulans</name>
    <dbReference type="NCBI Taxonomy" id="5580"/>
    <lineage>
        <taxon>Eukaryota</taxon>
        <taxon>Fungi</taxon>
        <taxon>Dikarya</taxon>
        <taxon>Ascomycota</taxon>
        <taxon>Pezizomycotina</taxon>
        <taxon>Dothideomycetes</taxon>
        <taxon>Dothideomycetidae</taxon>
        <taxon>Dothideales</taxon>
        <taxon>Saccotheciaceae</taxon>
        <taxon>Aureobasidium</taxon>
    </lineage>
</organism>
<keyword evidence="1" id="KW-0732">Signal</keyword>
<dbReference type="Proteomes" id="UP000308014">
    <property type="component" value="Unassembled WGS sequence"/>
</dbReference>
<accession>A0A4S8W979</accession>
<gene>
    <name evidence="3" type="ORF">D6D24_01821</name>
</gene>
<protein>
    <recommendedName>
        <fullName evidence="2">Peptidase S9 prolyl oligopeptidase catalytic domain-containing protein</fullName>
    </recommendedName>
</protein>
<comment type="caution">
    <text evidence="3">The sequence shown here is derived from an EMBL/GenBank/DDBJ whole genome shotgun (WGS) entry which is preliminary data.</text>
</comment>
<dbReference type="EMBL" id="QZAJ01000035">
    <property type="protein sequence ID" value="THW21288.1"/>
    <property type="molecule type" value="Genomic_DNA"/>
</dbReference>
<dbReference type="InterPro" id="IPR001375">
    <property type="entry name" value="Peptidase_S9_cat"/>
</dbReference>
<evidence type="ECO:0000256" key="1">
    <source>
        <dbReference type="ARBA" id="ARBA00022729"/>
    </source>
</evidence>
<dbReference type="GO" id="GO:0006508">
    <property type="term" value="P:proteolysis"/>
    <property type="evidence" value="ECO:0007669"/>
    <property type="project" value="InterPro"/>
</dbReference>
<dbReference type="PANTHER" id="PTHR43037">
    <property type="entry name" value="UNNAMED PRODUCT-RELATED"/>
    <property type="match status" value="1"/>
</dbReference>
<dbReference type="Pfam" id="PF00326">
    <property type="entry name" value="Peptidase_S9"/>
    <property type="match status" value="1"/>
</dbReference>
<dbReference type="SUPFAM" id="SSF53474">
    <property type="entry name" value="alpha/beta-Hydrolases"/>
    <property type="match status" value="1"/>
</dbReference>
<sequence length="870" mass="95223">MKFTTLFVNALQGTQKSISAHVQPEATWGADPLESYGGFRSLNFDRDAKFPSSLAPNATVSWSSIEAQQSSCDALAAQIGLSVAFPDIDLDFLQRIYGWAALQYQGWARGSLLVNGDQSQTLTLSTDNLLEFYVDGVHYFGGDYYALRRVPLVLHLEPGNHTIDLRLVRDVRVMGGVGSPHIDIHLEAQSSTQDLHVAVDQTIMPDMVNGRLASMLGSVQVRNDHVQDIEVSTVTSNDSSYFLWLLKPDDFRVVSGQTRPVSLAISCEIDCSPYLGIDIEYRIIGEYRPQASVLHVHHHFAQREMHEPFKVTSHHPGGMVSYAILRPPTLNMSCPLDSKGSLPILLQLHGAGVEADNDIVRHALDPLPGLCAWALFPTGSTPWSGDDWHVWGFADVEAAVRAIPGWIESIGWTGPGVNIERWLVSGHSNGGQGTWYALTHRPDNVLAAAPVSGYSSIQNYVPYDLWRPMPPSVRALLDTSLSSYRHELLLENAKGISILQQHGSIDDNVPAFHSRLLSQLLKQSGADSTYVELPGKNHWFDGIMTTESLRQFFEQQLNGFAQPLRAPEAFALAVANPADSGPKFGVEILHLRRPGQLGKVHVSFSSSTCSLRTSNVMSFRLPSIYPRTHDVVVDGQRIDFALQAEDNDVWLAPGGIWKVCVHARRRLVIDDVDKYKVLPKDQSPALRDTNQLGGMDALFRTGNTLQIVSHSEQARHIAVQISRNLCQYLGADTEVLESGTGSSKPYSNMISVVVSSNPPTGHLKHFALDVDSSGGINIRTADGQKSYPGSAGLGAIFLRPLPAGAVELVVWGFDAAGLDVAARLVPMLPGVGQPDFVVADRRMLWQGAGGVLAMGSFDHLWNATENSYFT</sequence>
<reference evidence="3 4" key="1">
    <citation type="submission" date="2018-10" db="EMBL/GenBank/DDBJ databases">
        <title>Fifty Aureobasidium pullulans genomes reveal a recombining polyextremotolerant generalist.</title>
        <authorList>
            <person name="Gostincar C."/>
            <person name="Turk M."/>
            <person name="Zajc J."/>
            <person name="Gunde-Cimerman N."/>
        </authorList>
    </citation>
    <scope>NUCLEOTIDE SEQUENCE [LARGE SCALE GENOMIC DNA]</scope>
    <source>
        <strain evidence="3 4">EXF-11318</strain>
    </source>
</reference>
<dbReference type="InterPro" id="IPR050955">
    <property type="entry name" value="Plant_Biomass_Hydrol_Est"/>
</dbReference>
<dbReference type="PANTHER" id="PTHR43037:SF4">
    <property type="entry name" value="PEPTIDASE S9 PROLYL OLIGOPEPTIDASE CATALYTIC DOMAIN-CONTAINING PROTEIN"/>
    <property type="match status" value="1"/>
</dbReference>
<evidence type="ECO:0000259" key="2">
    <source>
        <dbReference type="Pfam" id="PF00326"/>
    </source>
</evidence>
<dbReference type="GO" id="GO:0008236">
    <property type="term" value="F:serine-type peptidase activity"/>
    <property type="evidence" value="ECO:0007669"/>
    <property type="project" value="InterPro"/>
</dbReference>
<name>A0A4S8W979_AURPU</name>
<dbReference type="Gene3D" id="3.40.50.1820">
    <property type="entry name" value="alpha/beta hydrolase"/>
    <property type="match status" value="1"/>
</dbReference>
<dbReference type="InterPro" id="IPR029058">
    <property type="entry name" value="AB_hydrolase_fold"/>
</dbReference>
<dbReference type="AlphaFoldDB" id="A0A4S8W979"/>
<feature type="domain" description="Peptidase S9 prolyl oligopeptidase catalytic" evidence="2">
    <location>
        <begin position="417"/>
        <end position="558"/>
    </location>
</feature>
<evidence type="ECO:0000313" key="3">
    <source>
        <dbReference type="EMBL" id="THW21288.1"/>
    </source>
</evidence>